<gene>
    <name evidence="4" type="primary">LOC113218563</name>
</gene>
<accession>A0A7M7L9C0</accession>
<dbReference type="GeneID" id="113218563"/>
<evidence type="ECO:0000256" key="1">
    <source>
        <dbReference type="SAM" id="MobiDB-lite"/>
    </source>
</evidence>
<protein>
    <submittedName>
        <fullName evidence="4">Uncharacterized protein LOC113218563</fullName>
    </submittedName>
</protein>
<name>A0A7M7L9C0_APIME</name>
<feature type="region of interest" description="Disordered" evidence="1">
    <location>
        <begin position="60"/>
        <end position="92"/>
    </location>
</feature>
<proteinExistence type="predicted"/>
<accession>A0A8B8H0Q6</accession>
<sequence>MVHDTIINLPERCSQQHETRLTLIMNLETLATPDRYVYVGLARSRRLFFPANLHRDLESATRDTPLAEQDGGTSWRGRGARRGRGCRKKKEIGLVTHDNVRRRHDG</sequence>
<dbReference type="EnsemblMetazoa" id="XM_026441358">
    <property type="protein sequence ID" value="XP_026297143"/>
    <property type="gene ID" value="LOC113218563"/>
</dbReference>
<evidence type="ECO:0000313" key="2">
    <source>
        <dbReference type="EnsemblMetazoa" id="XP_026297143"/>
    </source>
</evidence>
<feature type="compositionally biased region" description="Basic residues" evidence="1">
    <location>
        <begin position="78"/>
        <end position="90"/>
    </location>
</feature>
<reference evidence="2" key="1">
    <citation type="submission" date="2021-01" db="UniProtKB">
        <authorList>
            <consortium name="EnsemblMetazoa"/>
        </authorList>
    </citation>
    <scope>IDENTIFICATION</scope>
    <source>
        <strain evidence="2">DH4</strain>
    </source>
</reference>
<dbReference type="Proteomes" id="UP000005203">
    <property type="component" value="Linkage group LG6"/>
</dbReference>
<organism evidence="2">
    <name type="scientific">Apis mellifera</name>
    <name type="common">Honeybee</name>
    <dbReference type="NCBI Taxonomy" id="7460"/>
    <lineage>
        <taxon>Eukaryota</taxon>
        <taxon>Metazoa</taxon>
        <taxon>Ecdysozoa</taxon>
        <taxon>Arthropoda</taxon>
        <taxon>Hexapoda</taxon>
        <taxon>Insecta</taxon>
        <taxon>Pterygota</taxon>
        <taxon>Neoptera</taxon>
        <taxon>Endopterygota</taxon>
        <taxon>Hymenoptera</taxon>
        <taxon>Apocrita</taxon>
        <taxon>Aculeata</taxon>
        <taxon>Apoidea</taxon>
        <taxon>Anthophila</taxon>
        <taxon>Apidae</taxon>
        <taxon>Apis</taxon>
    </lineage>
</organism>
<keyword evidence="3" id="KW-1185">Reference proteome</keyword>
<reference evidence="4" key="2">
    <citation type="submission" date="2025-04" db="UniProtKB">
        <authorList>
            <consortium name="RefSeq"/>
        </authorList>
    </citation>
    <scope>IDENTIFICATION</scope>
    <source>
        <strain evidence="4">DH4</strain>
        <tissue evidence="4">Whole body</tissue>
    </source>
</reference>
<dbReference type="RefSeq" id="XP_026297143.1">
    <property type="nucleotide sequence ID" value="XM_026441358.1"/>
</dbReference>
<evidence type="ECO:0000313" key="3">
    <source>
        <dbReference type="Proteomes" id="UP000005203"/>
    </source>
</evidence>
<evidence type="ECO:0000313" key="4">
    <source>
        <dbReference type="RefSeq" id="XP_026297143.1"/>
    </source>
</evidence>
<dbReference type="AlphaFoldDB" id="A0A7M7L9C0"/>
<dbReference type="KEGG" id="ame:113218563"/>